<name>W6RWL5_9CLOT</name>
<evidence type="ECO:0000256" key="7">
    <source>
        <dbReference type="ARBA" id="ARBA00022691"/>
    </source>
</evidence>
<evidence type="ECO:0000256" key="12">
    <source>
        <dbReference type="HAMAP-Rule" id="MF_01849"/>
    </source>
</evidence>
<dbReference type="Gene3D" id="1.10.150.530">
    <property type="match status" value="1"/>
</dbReference>
<comment type="cofactor">
    <cofactor evidence="12">
        <name>[4Fe-4S] cluster</name>
        <dbReference type="ChEBI" id="CHEBI:49883"/>
    </cofactor>
    <text evidence="12">Binds 1 [4Fe-4S] cluster. The cluster is coordinated with 3 cysteines and an exchangeable S-adenosyl-L-methionine.</text>
</comment>
<keyword evidence="7 12" id="KW-0949">S-adenosyl-L-methionine</keyword>
<dbReference type="FunFam" id="3.20.20.70:FF:000014">
    <property type="entry name" value="Probable dual-specificity RNA methyltransferase RlmN"/>
    <property type="match status" value="1"/>
</dbReference>
<dbReference type="GO" id="GO:0000049">
    <property type="term" value="F:tRNA binding"/>
    <property type="evidence" value="ECO:0007669"/>
    <property type="project" value="UniProtKB-UniRule"/>
</dbReference>
<keyword evidence="11 12" id="KW-0411">Iron-sulfur</keyword>
<dbReference type="PATRIC" id="fig|1216932.3.peg.1917"/>
<evidence type="ECO:0000256" key="4">
    <source>
        <dbReference type="ARBA" id="ARBA00022552"/>
    </source>
</evidence>
<evidence type="ECO:0000256" key="11">
    <source>
        <dbReference type="ARBA" id="ARBA00023014"/>
    </source>
</evidence>
<dbReference type="HOGENOM" id="CLU_029101_0_1_9"/>
<dbReference type="GO" id="GO:0005737">
    <property type="term" value="C:cytoplasm"/>
    <property type="evidence" value="ECO:0007669"/>
    <property type="project" value="UniProtKB-SubCell"/>
</dbReference>
<keyword evidence="2 12" id="KW-0004">4Fe-4S</keyword>
<feature type="domain" description="Radical SAM core" evidence="13">
    <location>
        <begin position="96"/>
        <end position="326"/>
    </location>
</feature>
<dbReference type="SUPFAM" id="SSF102114">
    <property type="entry name" value="Radical SAM enzymes"/>
    <property type="match status" value="1"/>
</dbReference>
<dbReference type="InterPro" id="IPR013785">
    <property type="entry name" value="Aldolase_TIM"/>
</dbReference>
<accession>W6RWL5</accession>
<feature type="active site" description="Proton acceptor" evidence="12">
    <location>
        <position position="90"/>
    </location>
</feature>
<evidence type="ECO:0000256" key="8">
    <source>
        <dbReference type="ARBA" id="ARBA00022694"/>
    </source>
</evidence>
<evidence type="ECO:0000256" key="10">
    <source>
        <dbReference type="ARBA" id="ARBA00023004"/>
    </source>
</evidence>
<dbReference type="KEGG" id="clt:CM240_1918"/>
<dbReference type="STRING" id="1216932.CM240_1918"/>
<dbReference type="SFLD" id="SFLDS00029">
    <property type="entry name" value="Radical_SAM"/>
    <property type="match status" value="1"/>
</dbReference>
<keyword evidence="9 12" id="KW-0479">Metal-binding</keyword>
<feature type="binding site" evidence="12">
    <location>
        <position position="110"/>
    </location>
    <ligand>
        <name>[4Fe-4S] cluster</name>
        <dbReference type="ChEBI" id="CHEBI:49883"/>
        <note>4Fe-4S-S-AdoMet</note>
    </ligand>
</feature>
<keyword evidence="10 12" id="KW-0408">Iron</keyword>
<comment type="catalytic activity">
    <reaction evidence="12">
        <text>adenosine(2503) in 23S rRNA + 2 reduced [2Fe-2S]-[ferredoxin] + 2 S-adenosyl-L-methionine = 2-methyladenosine(2503) in 23S rRNA + 5'-deoxyadenosine + L-methionine + 2 oxidized [2Fe-2S]-[ferredoxin] + S-adenosyl-L-homocysteine</text>
        <dbReference type="Rhea" id="RHEA:42916"/>
        <dbReference type="Rhea" id="RHEA-COMP:10000"/>
        <dbReference type="Rhea" id="RHEA-COMP:10001"/>
        <dbReference type="Rhea" id="RHEA-COMP:10152"/>
        <dbReference type="Rhea" id="RHEA-COMP:10282"/>
        <dbReference type="ChEBI" id="CHEBI:17319"/>
        <dbReference type="ChEBI" id="CHEBI:33737"/>
        <dbReference type="ChEBI" id="CHEBI:33738"/>
        <dbReference type="ChEBI" id="CHEBI:57844"/>
        <dbReference type="ChEBI" id="CHEBI:57856"/>
        <dbReference type="ChEBI" id="CHEBI:59789"/>
        <dbReference type="ChEBI" id="CHEBI:74411"/>
        <dbReference type="ChEBI" id="CHEBI:74497"/>
        <dbReference type="EC" id="2.1.1.192"/>
    </reaction>
</comment>
<dbReference type="HAMAP" id="MF_01849">
    <property type="entry name" value="RNA_methyltr_RlmN"/>
    <property type="match status" value="1"/>
</dbReference>
<dbReference type="GO" id="GO:0070475">
    <property type="term" value="P:rRNA base methylation"/>
    <property type="evidence" value="ECO:0007669"/>
    <property type="project" value="UniProtKB-UniRule"/>
</dbReference>
<reference evidence="14 15" key="1">
    <citation type="submission" date="2013-11" db="EMBL/GenBank/DDBJ databases">
        <title>Complete genome sequence of Clostridum sp. M2/40.</title>
        <authorList>
            <person name="Wibberg D."/>
            <person name="Puehler A."/>
            <person name="Schlueter A."/>
        </authorList>
    </citation>
    <scope>NUCLEOTIDE SEQUENCE [LARGE SCALE GENOMIC DNA]</scope>
    <source>
        <strain evidence="15">M2/40</strain>
    </source>
</reference>
<keyword evidence="5 12" id="KW-0489">Methyltransferase</keyword>
<comment type="function">
    <text evidence="12">Specifically methylates position 2 of adenine 2503 in 23S rRNA and position 2 of adenine 37 in tRNAs.</text>
</comment>
<evidence type="ECO:0000259" key="13">
    <source>
        <dbReference type="PROSITE" id="PS51918"/>
    </source>
</evidence>
<dbReference type="InterPro" id="IPR027492">
    <property type="entry name" value="RNA_MTrfase_RlmN"/>
</dbReference>
<dbReference type="GO" id="GO:0051539">
    <property type="term" value="F:4 iron, 4 sulfur cluster binding"/>
    <property type="evidence" value="ECO:0007669"/>
    <property type="project" value="UniProtKB-UniRule"/>
</dbReference>
<evidence type="ECO:0000256" key="1">
    <source>
        <dbReference type="ARBA" id="ARBA00004496"/>
    </source>
</evidence>
<sequence length="350" mass="40185">MINILDLTKEELKQWMVENGESKFRGEQVIGWIYKKVFNFDDMKNIPSSLKEKLKNNFSFSIPEIVEKYVSKDERTIKYLLKLRDNYIIEAVLMKYDYGNTVCLSTQVGCRMGCKFCASTIGGRLRNLSNGEILSEILVMEKDCNERVSNIVLMGTGEPFDNYDNVMKFIKEVNAEYGLNIGQRHITVSTCGIVPKIIDFANEKTQVTLAISLHSTTDENRKKIMPIANKYSIEELLEACRYYIKVTNRRITFEYSLVKGVNDSIEQAKELSLLLKGMLCHVNLIPVNEVKESGFVRATEKDIEGFRKVLENNGIEATVRKEMGGDINAACGQLRRDYVEKMRDKDVWVR</sequence>
<dbReference type="GO" id="GO:0019843">
    <property type="term" value="F:rRNA binding"/>
    <property type="evidence" value="ECO:0007669"/>
    <property type="project" value="UniProtKB-UniRule"/>
</dbReference>
<dbReference type="NCBIfam" id="TIGR00048">
    <property type="entry name" value="rRNA_mod_RlmN"/>
    <property type="match status" value="1"/>
</dbReference>
<dbReference type="InterPro" id="IPR040072">
    <property type="entry name" value="Methyltransferase_A"/>
</dbReference>
<feature type="binding site" evidence="12">
    <location>
        <position position="114"/>
    </location>
    <ligand>
        <name>[4Fe-4S] cluster</name>
        <dbReference type="ChEBI" id="CHEBI:49883"/>
        <note>4Fe-4S-S-AdoMet</note>
    </ligand>
</feature>
<protein>
    <recommendedName>
        <fullName evidence="12">Probable dual-specificity RNA methyltransferase RlmN</fullName>
        <ecNumber evidence="12">2.1.1.192</ecNumber>
    </recommendedName>
    <alternativeName>
        <fullName evidence="12">23S rRNA (adenine(2503)-C(2))-methyltransferase</fullName>
    </alternativeName>
    <alternativeName>
        <fullName evidence="12">23S rRNA m2A2503 methyltransferase</fullName>
    </alternativeName>
    <alternativeName>
        <fullName evidence="12">Ribosomal RNA large subunit methyltransferase N</fullName>
    </alternativeName>
    <alternativeName>
        <fullName evidence="12">tRNA (adenine(37)-C(2))-methyltransferase</fullName>
    </alternativeName>
    <alternativeName>
        <fullName evidence="12">tRNA m2A37 methyltransferase</fullName>
    </alternativeName>
</protein>
<keyword evidence="8 12" id="KW-0819">tRNA processing</keyword>
<evidence type="ECO:0000256" key="6">
    <source>
        <dbReference type="ARBA" id="ARBA00022679"/>
    </source>
</evidence>
<feature type="binding site" evidence="12">
    <location>
        <begin position="212"/>
        <end position="214"/>
    </location>
    <ligand>
        <name>S-adenosyl-L-methionine</name>
        <dbReference type="ChEBI" id="CHEBI:59789"/>
    </ligand>
</feature>
<dbReference type="PROSITE" id="PS51918">
    <property type="entry name" value="RADICAL_SAM"/>
    <property type="match status" value="1"/>
</dbReference>
<evidence type="ECO:0000313" key="15">
    <source>
        <dbReference type="Proteomes" id="UP000019426"/>
    </source>
</evidence>
<dbReference type="InterPro" id="IPR007197">
    <property type="entry name" value="rSAM"/>
</dbReference>
<comment type="similarity">
    <text evidence="12">Belongs to the radical SAM superfamily. RlmN family.</text>
</comment>
<dbReference type="GO" id="GO:0046872">
    <property type="term" value="F:metal ion binding"/>
    <property type="evidence" value="ECO:0007669"/>
    <property type="project" value="UniProtKB-KW"/>
</dbReference>
<comment type="caution">
    <text evidence="12">Lacks conserved residue(s) required for the propagation of feature annotation.</text>
</comment>
<keyword evidence="12" id="KW-1015">Disulfide bond</keyword>
<dbReference type="Pfam" id="PF21016">
    <property type="entry name" value="RlmN_N"/>
    <property type="match status" value="1"/>
</dbReference>
<dbReference type="SFLD" id="SFLDF00275">
    <property type="entry name" value="adenosine_C2_methyltransferase"/>
    <property type="match status" value="1"/>
</dbReference>
<dbReference type="SFLD" id="SFLDG01062">
    <property type="entry name" value="methyltransferase_(Class_A)"/>
    <property type="match status" value="1"/>
</dbReference>
<evidence type="ECO:0000256" key="2">
    <source>
        <dbReference type="ARBA" id="ARBA00022485"/>
    </source>
</evidence>
<comment type="catalytic activity">
    <reaction evidence="12">
        <text>adenosine(37) in tRNA + 2 reduced [2Fe-2S]-[ferredoxin] + 2 S-adenosyl-L-methionine = 2-methyladenosine(37) in tRNA + 5'-deoxyadenosine + L-methionine + 2 oxidized [2Fe-2S]-[ferredoxin] + S-adenosyl-L-homocysteine</text>
        <dbReference type="Rhea" id="RHEA:43332"/>
        <dbReference type="Rhea" id="RHEA-COMP:10000"/>
        <dbReference type="Rhea" id="RHEA-COMP:10001"/>
        <dbReference type="Rhea" id="RHEA-COMP:10162"/>
        <dbReference type="Rhea" id="RHEA-COMP:10485"/>
        <dbReference type="ChEBI" id="CHEBI:17319"/>
        <dbReference type="ChEBI" id="CHEBI:33737"/>
        <dbReference type="ChEBI" id="CHEBI:33738"/>
        <dbReference type="ChEBI" id="CHEBI:57844"/>
        <dbReference type="ChEBI" id="CHEBI:57856"/>
        <dbReference type="ChEBI" id="CHEBI:59789"/>
        <dbReference type="ChEBI" id="CHEBI:74411"/>
        <dbReference type="ChEBI" id="CHEBI:74497"/>
        <dbReference type="EC" id="2.1.1.192"/>
    </reaction>
</comment>
<evidence type="ECO:0000313" key="14">
    <source>
        <dbReference type="EMBL" id="CDM69076.1"/>
    </source>
</evidence>
<dbReference type="Gene3D" id="3.20.20.70">
    <property type="entry name" value="Aldolase class I"/>
    <property type="match status" value="1"/>
</dbReference>
<dbReference type="Proteomes" id="UP000019426">
    <property type="component" value="Chromosome M2/40_rep1"/>
</dbReference>
<proteinExistence type="inferred from homology"/>
<dbReference type="eggNOG" id="COG0820">
    <property type="taxonomic scope" value="Bacteria"/>
</dbReference>
<dbReference type="GO" id="GO:0030488">
    <property type="term" value="P:tRNA methylation"/>
    <property type="evidence" value="ECO:0007669"/>
    <property type="project" value="UniProtKB-UniRule"/>
</dbReference>
<dbReference type="PIRSF" id="PIRSF006004">
    <property type="entry name" value="CHP00048"/>
    <property type="match status" value="1"/>
</dbReference>
<feature type="binding site" evidence="12">
    <location>
        <position position="288"/>
    </location>
    <ligand>
        <name>S-adenosyl-L-methionine</name>
        <dbReference type="ChEBI" id="CHEBI:59789"/>
    </ligand>
</feature>
<feature type="binding site" evidence="12">
    <location>
        <position position="189"/>
    </location>
    <ligand>
        <name>S-adenosyl-L-methionine</name>
        <dbReference type="ChEBI" id="CHEBI:59789"/>
    </ligand>
</feature>
<feature type="binding site" evidence="12">
    <location>
        <begin position="157"/>
        <end position="158"/>
    </location>
    <ligand>
        <name>S-adenosyl-L-methionine</name>
        <dbReference type="ChEBI" id="CHEBI:59789"/>
    </ligand>
</feature>
<keyword evidence="3 12" id="KW-0963">Cytoplasm</keyword>
<dbReference type="InterPro" id="IPR058240">
    <property type="entry name" value="rSAM_sf"/>
</dbReference>
<comment type="miscellaneous">
    <text evidence="12">Reaction proceeds by a ping-pong mechanism involving intermediate methylation of a conserved cysteine residue.</text>
</comment>
<keyword evidence="6 12" id="KW-0808">Transferase</keyword>
<dbReference type="EC" id="2.1.1.192" evidence="12"/>
<keyword evidence="4 12" id="KW-0698">rRNA processing</keyword>
<dbReference type="InterPro" id="IPR048641">
    <property type="entry name" value="RlmN_N"/>
</dbReference>
<dbReference type="GO" id="GO:0002935">
    <property type="term" value="F:tRNA (adenine(37)-C2)-methyltransferase activity"/>
    <property type="evidence" value="ECO:0007669"/>
    <property type="project" value="UniProtKB-UniRule"/>
</dbReference>
<feature type="binding site" evidence="12">
    <location>
        <position position="117"/>
    </location>
    <ligand>
        <name>[4Fe-4S] cluster</name>
        <dbReference type="ChEBI" id="CHEBI:49883"/>
        <note>4Fe-4S-S-AdoMet</note>
    </ligand>
</feature>
<dbReference type="InterPro" id="IPR004383">
    <property type="entry name" value="rRNA_lsu_MTrfase_RlmN/Cfr"/>
</dbReference>
<dbReference type="PANTHER" id="PTHR30544">
    <property type="entry name" value="23S RRNA METHYLTRANSFERASE"/>
    <property type="match status" value="1"/>
</dbReference>
<dbReference type="AlphaFoldDB" id="W6RWL5"/>
<evidence type="ECO:0000256" key="9">
    <source>
        <dbReference type="ARBA" id="ARBA00022723"/>
    </source>
</evidence>
<evidence type="ECO:0000256" key="3">
    <source>
        <dbReference type="ARBA" id="ARBA00022490"/>
    </source>
</evidence>
<dbReference type="EMBL" id="HG917868">
    <property type="protein sequence ID" value="CDM69076.1"/>
    <property type="molecule type" value="Genomic_DNA"/>
</dbReference>
<comment type="subcellular location">
    <subcellularLocation>
        <location evidence="1 12">Cytoplasm</location>
    </subcellularLocation>
</comment>
<dbReference type="GO" id="GO:0070040">
    <property type="term" value="F:rRNA (adenine(2503)-C2-)-methyltransferase activity"/>
    <property type="evidence" value="ECO:0007669"/>
    <property type="project" value="UniProtKB-UniRule"/>
</dbReference>
<dbReference type="RefSeq" id="WP_044038734.1">
    <property type="nucleotide sequence ID" value="NZ_HG917868.1"/>
</dbReference>
<keyword evidence="15" id="KW-1185">Reference proteome</keyword>
<dbReference type="CDD" id="cd01335">
    <property type="entry name" value="Radical_SAM"/>
    <property type="match status" value="1"/>
</dbReference>
<dbReference type="Pfam" id="PF04055">
    <property type="entry name" value="Radical_SAM"/>
    <property type="match status" value="1"/>
</dbReference>
<feature type="active site" description="S-methylcysteine intermediate" evidence="12">
    <location>
        <position position="331"/>
    </location>
</feature>
<evidence type="ECO:0000256" key="5">
    <source>
        <dbReference type="ARBA" id="ARBA00022603"/>
    </source>
</evidence>
<gene>
    <name evidence="12 14" type="primary">rlmN</name>
    <name evidence="14" type="ORF">CM240_1918</name>
</gene>
<dbReference type="PANTHER" id="PTHR30544:SF5">
    <property type="entry name" value="RADICAL SAM CORE DOMAIN-CONTAINING PROTEIN"/>
    <property type="match status" value="1"/>
</dbReference>
<dbReference type="OrthoDB" id="9793973at2"/>
<organism evidence="14 15">
    <name type="scientific">Clostridium bornimense</name>
    <dbReference type="NCBI Taxonomy" id="1216932"/>
    <lineage>
        <taxon>Bacteria</taxon>
        <taxon>Bacillati</taxon>
        <taxon>Bacillota</taxon>
        <taxon>Clostridia</taxon>
        <taxon>Eubacteriales</taxon>
        <taxon>Clostridiaceae</taxon>
        <taxon>Clostridium</taxon>
    </lineage>
</organism>